<dbReference type="PROSITE" id="PS50048">
    <property type="entry name" value="ZN2_CY6_FUNGAL_2"/>
    <property type="match status" value="1"/>
</dbReference>
<dbReference type="PROSITE" id="PS00463">
    <property type="entry name" value="ZN2_CY6_FUNGAL_1"/>
    <property type="match status" value="1"/>
</dbReference>
<keyword evidence="3" id="KW-0805">Transcription regulation</keyword>
<keyword evidence="4" id="KW-0238">DNA-binding</keyword>
<dbReference type="GO" id="GO:0003677">
    <property type="term" value="F:DNA binding"/>
    <property type="evidence" value="ECO:0007669"/>
    <property type="project" value="UniProtKB-KW"/>
</dbReference>
<evidence type="ECO:0000256" key="4">
    <source>
        <dbReference type="ARBA" id="ARBA00023125"/>
    </source>
</evidence>
<evidence type="ECO:0000256" key="2">
    <source>
        <dbReference type="ARBA" id="ARBA00022833"/>
    </source>
</evidence>
<evidence type="ECO:0000256" key="5">
    <source>
        <dbReference type="ARBA" id="ARBA00023163"/>
    </source>
</evidence>
<sequence>MTIPVVRKRAKHAKVRSGCRTCKERRIKCDEGRPICQKCISSGKECAGYERSSSPRSNTQIELRSKADVKLQIPTAPSFSCALTSSEGYALDYFRQRALEDLPGNNWLLNWDRLILPLCQTEPAIMHGAAALGALSRAMITDTLEQRQEHIQLALVQYNKTVFTLRSCIETLYKQDSVSQAELVLTVCLLLFSFDVLQGNDTASFMHLRNGLKILFEHIQRSQGKQASAEKRLVPIQVQPKTRMDLLTQTFIRLDADLALLLDEDAYLFPTCTQPLSATFKSLDEAMVHLDALERKMNDIWGGWYTQAENDLREQRPDMASLDEPAWDCLAMSFMDKTLESYPTIMEKVVDVKQELLNFMNALAFVPATEDFDASRALVDIHFFYLWVVVCSWRDRDLMEIDRFEEQFKHILGLIEKYLELQRPAIKIESPDSASRSTRKTRPAATVGTSLGMTLCLIVELCRNSIMRRQGVALIRAMDMRGVFDSDFLGSYYDAVIDLEEDFARKILDDPDLVNFQSHQVPAEARIIECDISDVGAPKPYYRSSLGTLVYAKYSASGELEVAHKSFTVTRLDTDSPGSSPATTIYELPLRPI</sequence>
<dbReference type="SUPFAM" id="SSF57701">
    <property type="entry name" value="Zn2/Cys6 DNA-binding domain"/>
    <property type="match status" value="1"/>
</dbReference>
<dbReference type="InterPro" id="IPR036864">
    <property type="entry name" value="Zn2-C6_fun-type_DNA-bd_sf"/>
</dbReference>
<name>A0A8H6R5F8_9PEZI</name>
<dbReference type="GO" id="GO:0008270">
    <property type="term" value="F:zinc ion binding"/>
    <property type="evidence" value="ECO:0007669"/>
    <property type="project" value="InterPro"/>
</dbReference>
<dbReference type="Pfam" id="PF11951">
    <property type="entry name" value="Fungal_trans_2"/>
    <property type="match status" value="1"/>
</dbReference>
<dbReference type="InterPro" id="IPR021858">
    <property type="entry name" value="Fun_TF"/>
</dbReference>
<comment type="caution">
    <text evidence="8">The sequence shown here is derived from an EMBL/GenBank/DDBJ whole genome shotgun (WGS) entry which is preliminary data.</text>
</comment>
<dbReference type="PANTHER" id="PTHR36206:SF12">
    <property type="entry name" value="ASPERCRYPTIN BIOSYNTHESIS CLUSTER-SPECIFIC TRANSCRIPTION REGULATOR ATNN-RELATED"/>
    <property type="match status" value="1"/>
</dbReference>
<protein>
    <submittedName>
        <fullName evidence="8">Aspercryptin biosynthesis cluster-specific transcription regulator atnN</fullName>
    </submittedName>
</protein>
<dbReference type="InterPro" id="IPR001138">
    <property type="entry name" value="Zn2Cys6_DnaBD"/>
</dbReference>
<keyword evidence="2" id="KW-0862">Zinc</keyword>
<keyword evidence="6" id="KW-0539">Nucleus</keyword>
<proteinExistence type="predicted"/>
<dbReference type="AlphaFoldDB" id="A0A8H6R5F8"/>
<reference evidence="8" key="1">
    <citation type="submission" date="2020-04" db="EMBL/GenBank/DDBJ databases">
        <title>Draft genome resource of the tomato pathogen Pseudocercospora fuligena.</title>
        <authorList>
            <person name="Zaccaron A."/>
        </authorList>
    </citation>
    <scope>NUCLEOTIDE SEQUENCE</scope>
    <source>
        <strain evidence="8">PF001</strain>
    </source>
</reference>
<dbReference type="CDD" id="cd00067">
    <property type="entry name" value="GAL4"/>
    <property type="match status" value="1"/>
</dbReference>
<dbReference type="OrthoDB" id="3598904at2759"/>
<dbReference type="SMART" id="SM00066">
    <property type="entry name" value="GAL4"/>
    <property type="match status" value="1"/>
</dbReference>
<feature type="domain" description="Zn(2)-C6 fungal-type" evidence="7">
    <location>
        <begin position="18"/>
        <end position="46"/>
    </location>
</feature>
<evidence type="ECO:0000256" key="3">
    <source>
        <dbReference type="ARBA" id="ARBA00023015"/>
    </source>
</evidence>
<dbReference type="Proteomes" id="UP000660729">
    <property type="component" value="Unassembled WGS sequence"/>
</dbReference>
<dbReference type="GO" id="GO:0000981">
    <property type="term" value="F:DNA-binding transcription factor activity, RNA polymerase II-specific"/>
    <property type="evidence" value="ECO:0007669"/>
    <property type="project" value="InterPro"/>
</dbReference>
<evidence type="ECO:0000256" key="1">
    <source>
        <dbReference type="ARBA" id="ARBA00022723"/>
    </source>
</evidence>
<evidence type="ECO:0000313" key="9">
    <source>
        <dbReference type="Proteomes" id="UP000660729"/>
    </source>
</evidence>
<dbReference type="Pfam" id="PF00172">
    <property type="entry name" value="Zn_clus"/>
    <property type="match status" value="1"/>
</dbReference>
<dbReference type="PANTHER" id="PTHR36206">
    <property type="entry name" value="ASPERCRYPTIN BIOSYNTHESIS CLUSTER-SPECIFIC TRANSCRIPTION REGULATOR ATNN-RELATED"/>
    <property type="match status" value="1"/>
</dbReference>
<evidence type="ECO:0000256" key="6">
    <source>
        <dbReference type="ARBA" id="ARBA00023242"/>
    </source>
</evidence>
<evidence type="ECO:0000259" key="7">
    <source>
        <dbReference type="PROSITE" id="PS50048"/>
    </source>
</evidence>
<keyword evidence="9" id="KW-1185">Reference proteome</keyword>
<keyword evidence="5" id="KW-0804">Transcription</keyword>
<dbReference type="InterPro" id="IPR052360">
    <property type="entry name" value="Transcr_Regulatory_Proteins"/>
</dbReference>
<organism evidence="8 9">
    <name type="scientific">Pseudocercospora fuligena</name>
    <dbReference type="NCBI Taxonomy" id="685502"/>
    <lineage>
        <taxon>Eukaryota</taxon>
        <taxon>Fungi</taxon>
        <taxon>Dikarya</taxon>
        <taxon>Ascomycota</taxon>
        <taxon>Pezizomycotina</taxon>
        <taxon>Dothideomycetes</taxon>
        <taxon>Dothideomycetidae</taxon>
        <taxon>Mycosphaerellales</taxon>
        <taxon>Mycosphaerellaceae</taxon>
        <taxon>Pseudocercospora</taxon>
    </lineage>
</organism>
<gene>
    <name evidence="8" type="ORF">HII31_13092</name>
</gene>
<keyword evidence="1" id="KW-0479">Metal-binding</keyword>
<accession>A0A8H6R5F8</accession>
<evidence type="ECO:0000313" key="8">
    <source>
        <dbReference type="EMBL" id="KAF7185595.1"/>
    </source>
</evidence>
<dbReference type="Gene3D" id="4.10.240.10">
    <property type="entry name" value="Zn(2)-C6 fungal-type DNA-binding domain"/>
    <property type="match status" value="1"/>
</dbReference>
<dbReference type="EMBL" id="JABCIY010000316">
    <property type="protein sequence ID" value="KAF7185595.1"/>
    <property type="molecule type" value="Genomic_DNA"/>
</dbReference>